<accession>Q18826</accession>
<feature type="coiled-coil region" evidence="1">
    <location>
        <begin position="139"/>
        <end position="309"/>
    </location>
</feature>
<dbReference type="AGR" id="WB:WBGene00008302"/>
<sequence>MSGFQFSEEVGKSVIEENSKSLKSIFYVVLNYFCSNVMNVVKAVGTCATLVGVYAFWKNWGVKSNNHPIRSTESEDVRRLKAQAAQIRHRMEETRQQDLLEDQMINTQFEEIMRNNKANHEKQLLKMRSSFKEDEMTFLKKQQAANERIEQLVAQRESEQKVKDQMAHFENMRLKQETKRSLEKMDEDLERSRELHRIKIAKINNQFMQNKKDFAEQDANRKLEILAQEERAQERLREIEDQLARDLEELRRCDQQRRQEMNEQMENIRRLLQMKIWNDVIESNWTKRLNSLRSSNKDVERAYNQIRRSSKNYHETHAKHLLLAVVNQKSIMDNEKYEMEKLHAEHEKPFLLEIKGAVEEVSAECDRLSYVLQNEPGNAKRIEDCYSVLLQATNAIPTMAELKNVQ</sequence>
<evidence type="ECO:0000256" key="1">
    <source>
        <dbReference type="SAM" id="Coils"/>
    </source>
</evidence>
<dbReference type="RefSeq" id="NP_506121.3">
    <property type="nucleotide sequence ID" value="NM_073720.5"/>
</dbReference>
<evidence type="ECO:0000313" key="4">
    <source>
        <dbReference type="WormBase" id="C54D10.8a"/>
    </source>
</evidence>
<keyword evidence="3" id="KW-1185">Reference proteome</keyword>
<dbReference type="Proteomes" id="UP000001940">
    <property type="component" value="Chromosome V"/>
</dbReference>
<dbReference type="OMA" id="LMTTKGR"/>
<protein>
    <submittedName>
        <fullName evidence="2">Protein containing ALS2cr12 (ALS2CR12) signature</fullName>
    </submittedName>
</protein>
<dbReference type="FunCoup" id="Q18826">
    <property type="interactions" value="1"/>
</dbReference>
<evidence type="ECO:0000313" key="2">
    <source>
        <dbReference type="EMBL" id="CAA99798.3"/>
    </source>
</evidence>
<keyword evidence="1" id="KW-0175">Coiled coil</keyword>
<gene>
    <name evidence="2 4" type="primary">pals-38</name>
    <name evidence="4" type="ORF">C54D10.8</name>
    <name evidence="2" type="ORF">CELE_C54D10.8</name>
</gene>
<dbReference type="PaxDb" id="6239-C54D10.8a"/>
<dbReference type="CTD" id="183785"/>
<dbReference type="OrthoDB" id="5852688at2759"/>
<dbReference type="InParanoid" id="Q18826"/>
<reference evidence="2 3" key="1">
    <citation type="journal article" date="1998" name="Science">
        <title>Genome sequence of the nematode C. elegans: a platform for investigating biology.</title>
        <authorList>
            <consortium name="The C. elegans sequencing consortium"/>
            <person name="Sulson J.E."/>
            <person name="Waterston R."/>
        </authorList>
    </citation>
    <scope>NUCLEOTIDE SEQUENCE [LARGE SCALE GENOMIC DNA]</scope>
    <source>
        <strain evidence="2 3">Bristol N2</strain>
    </source>
</reference>
<dbReference type="UCSC" id="C54D10.8">
    <property type="organism name" value="c. elegans"/>
</dbReference>
<evidence type="ECO:0000313" key="3">
    <source>
        <dbReference type="Proteomes" id="UP000001940"/>
    </source>
</evidence>
<dbReference type="SMR" id="Q18826"/>
<name>Q18826_CAEEL</name>
<organism evidence="2 3">
    <name type="scientific">Caenorhabditis elegans</name>
    <dbReference type="NCBI Taxonomy" id="6239"/>
    <lineage>
        <taxon>Eukaryota</taxon>
        <taxon>Metazoa</taxon>
        <taxon>Ecdysozoa</taxon>
        <taxon>Nematoda</taxon>
        <taxon>Chromadorea</taxon>
        <taxon>Rhabditida</taxon>
        <taxon>Rhabditina</taxon>
        <taxon>Rhabditomorpha</taxon>
        <taxon>Rhabditoidea</taxon>
        <taxon>Rhabditidae</taxon>
        <taxon>Peloderinae</taxon>
        <taxon>Caenorhabditis</taxon>
    </lineage>
</organism>
<dbReference type="GeneID" id="183785"/>
<dbReference type="PhylomeDB" id="Q18826"/>
<dbReference type="ExpressionAtlas" id="Q18826">
    <property type="expression patterns" value="baseline and differential"/>
</dbReference>
<dbReference type="AlphaFoldDB" id="Q18826"/>
<dbReference type="eggNOG" id="ENOG502THKH">
    <property type="taxonomic scope" value="Eukaryota"/>
</dbReference>
<dbReference type="EMBL" id="BX284605">
    <property type="protein sequence ID" value="CAA99798.3"/>
    <property type="molecule type" value="Genomic_DNA"/>
</dbReference>
<dbReference type="STRING" id="6239.C54D10.8a.1"/>
<dbReference type="WormBase" id="C54D10.8a">
    <property type="protein sequence ID" value="CE45432"/>
    <property type="gene ID" value="WBGene00008302"/>
    <property type="gene designation" value="pals-38"/>
</dbReference>
<proteinExistence type="predicted"/>